<evidence type="ECO:0000313" key="7">
    <source>
        <dbReference type="RefSeq" id="XP_006817511.1"/>
    </source>
</evidence>
<feature type="transmembrane region" description="Helical" evidence="5">
    <location>
        <begin position="443"/>
        <end position="463"/>
    </location>
</feature>
<feature type="transmembrane region" description="Helical" evidence="5">
    <location>
        <begin position="198"/>
        <end position="219"/>
    </location>
</feature>
<dbReference type="InterPro" id="IPR011701">
    <property type="entry name" value="MFS"/>
</dbReference>
<gene>
    <name evidence="7" type="primary">LOC102804629</name>
</gene>
<organism evidence="6 7">
    <name type="scientific">Saccoglossus kowalevskii</name>
    <name type="common">Acorn worm</name>
    <dbReference type="NCBI Taxonomy" id="10224"/>
    <lineage>
        <taxon>Eukaryota</taxon>
        <taxon>Metazoa</taxon>
        <taxon>Hemichordata</taxon>
        <taxon>Enteropneusta</taxon>
        <taxon>Harrimaniidae</taxon>
        <taxon>Saccoglossus</taxon>
    </lineage>
</organism>
<dbReference type="InterPro" id="IPR049680">
    <property type="entry name" value="FLVCR1-2_SLC49-like"/>
</dbReference>
<feature type="transmembrane region" description="Helical" evidence="5">
    <location>
        <begin position="321"/>
        <end position="339"/>
    </location>
</feature>
<feature type="transmembrane region" description="Helical" evidence="5">
    <location>
        <begin position="252"/>
        <end position="273"/>
    </location>
</feature>
<dbReference type="GeneID" id="102804629"/>
<evidence type="ECO:0000256" key="2">
    <source>
        <dbReference type="ARBA" id="ARBA00022692"/>
    </source>
</evidence>
<dbReference type="Proteomes" id="UP000694865">
    <property type="component" value="Unplaced"/>
</dbReference>
<evidence type="ECO:0000256" key="5">
    <source>
        <dbReference type="SAM" id="Phobius"/>
    </source>
</evidence>
<comment type="subcellular location">
    <subcellularLocation>
        <location evidence="1">Membrane</location>
        <topology evidence="1">Multi-pass membrane protein</topology>
    </subcellularLocation>
</comment>
<dbReference type="RefSeq" id="XP_006817511.1">
    <property type="nucleotide sequence ID" value="XM_006817448.1"/>
</dbReference>
<keyword evidence="4 5" id="KW-0472">Membrane</keyword>
<evidence type="ECO:0000256" key="1">
    <source>
        <dbReference type="ARBA" id="ARBA00004141"/>
    </source>
</evidence>
<name>A0ABM0MBX0_SACKO</name>
<feature type="transmembrane region" description="Helical" evidence="5">
    <location>
        <begin position="173"/>
        <end position="192"/>
    </location>
</feature>
<protein>
    <submittedName>
        <fullName evidence="7">Uncharacterized protein B0416.5-like</fullName>
    </submittedName>
</protein>
<dbReference type="Pfam" id="PF07690">
    <property type="entry name" value="MFS_1"/>
    <property type="match status" value="1"/>
</dbReference>
<feature type="transmembrane region" description="Helical" evidence="5">
    <location>
        <begin position="381"/>
        <end position="399"/>
    </location>
</feature>
<dbReference type="Gene3D" id="1.20.1250.20">
    <property type="entry name" value="MFS general substrate transporter like domains"/>
    <property type="match status" value="2"/>
</dbReference>
<feature type="transmembrane region" description="Helical" evidence="5">
    <location>
        <begin position="77"/>
        <end position="97"/>
    </location>
</feature>
<keyword evidence="2 5" id="KW-0812">Transmembrane</keyword>
<accession>A0ABM0MBX0</accession>
<dbReference type="InterPro" id="IPR036259">
    <property type="entry name" value="MFS_trans_sf"/>
</dbReference>
<keyword evidence="3 5" id="KW-1133">Transmembrane helix</keyword>
<evidence type="ECO:0000256" key="4">
    <source>
        <dbReference type="ARBA" id="ARBA00023136"/>
    </source>
</evidence>
<keyword evidence="6" id="KW-1185">Reference proteome</keyword>
<evidence type="ECO:0000313" key="6">
    <source>
        <dbReference type="Proteomes" id="UP000694865"/>
    </source>
</evidence>
<proteinExistence type="predicted"/>
<dbReference type="PANTHER" id="PTHR10924">
    <property type="entry name" value="MAJOR FACILITATOR SUPERFAMILY PROTEIN-RELATED"/>
    <property type="match status" value="1"/>
</dbReference>
<feature type="transmembrane region" description="Helical" evidence="5">
    <location>
        <begin position="285"/>
        <end position="309"/>
    </location>
</feature>
<feature type="transmembrane region" description="Helical" evidence="5">
    <location>
        <begin position="345"/>
        <end position="369"/>
    </location>
</feature>
<sequence length="494" mass="54230">MAEDESCVGQLVGVEDSDIITNDKNQLGQYQVYKQRWFVAFLVVLLNLSNQLTIQSFSPAASVVAEYYNTSDENVNLLYMSYVFVSIPMGFVSMWLLDSIGLRLSLLIGSWANVIGNTLRLISTLHFVPSSLTFPLVLTGQFIAGSAFPIFTNCPTKVSEQWFSEKERTLSTMITTTGFASILVNILSPMLIEYKGVQFMLIIYGIPALLGAVLTTFGLHSSVPPSPPSASASGNTQPFWTGLKQILKIKQYWIFVVAYGLGGGLDISFGALSEEMMCTHGYTPTFIGLVSAFNIGIGIIGSLAASLFVDRTKLFEETAKVTLSLGVVFSSLSMTVSCIPHQEVLIIIFSILNGILFSAAYPVSVELLVENTYPVAEATSLGILGIISYTMSIPSTFMFEVLSQPMTPYEEIHQKCTLSHRPPSYTGSIMRKSNITKPKDMTVAMMVYSGLASLQALWIILFFKSDNRRLNTEKSHSLITDLPESVQESTHVRA</sequence>
<dbReference type="PANTHER" id="PTHR10924:SF6">
    <property type="entry name" value="SOLUTE CARRIER FAMILY 49 MEMBER A3"/>
    <property type="match status" value="1"/>
</dbReference>
<feature type="transmembrane region" description="Helical" evidence="5">
    <location>
        <begin position="134"/>
        <end position="152"/>
    </location>
</feature>
<dbReference type="SUPFAM" id="SSF103473">
    <property type="entry name" value="MFS general substrate transporter"/>
    <property type="match status" value="1"/>
</dbReference>
<reference evidence="7" key="1">
    <citation type="submission" date="2025-08" db="UniProtKB">
        <authorList>
            <consortium name="RefSeq"/>
        </authorList>
    </citation>
    <scope>IDENTIFICATION</scope>
    <source>
        <tissue evidence="7">Testes</tissue>
    </source>
</reference>
<evidence type="ECO:0000256" key="3">
    <source>
        <dbReference type="ARBA" id="ARBA00022989"/>
    </source>
</evidence>